<reference evidence="2" key="1">
    <citation type="submission" date="2021-01" db="EMBL/GenBank/DDBJ databases">
        <authorList>
            <consortium name="Genoscope - CEA"/>
            <person name="William W."/>
        </authorList>
    </citation>
    <scope>NUCLEOTIDE SEQUENCE</scope>
</reference>
<evidence type="ECO:0000256" key="1">
    <source>
        <dbReference type="SAM" id="Coils"/>
    </source>
</evidence>
<organism evidence="2 3">
    <name type="scientific">Paramecium primaurelia</name>
    <dbReference type="NCBI Taxonomy" id="5886"/>
    <lineage>
        <taxon>Eukaryota</taxon>
        <taxon>Sar</taxon>
        <taxon>Alveolata</taxon>
        <taxon>Ciliophora</taxon>
        <taxon>Intramacronucleata</taxon>
        <taxon>Oligohymenophorea</taxon>
        <taxon>Peniculida</taxon>
        <taxon>Parameciidae</taxon>
        <taxon>Paramecium</taxon>
    </lineage>
</organism>
<proteinExistence type="predicted"/>
<name>A0A8S1LS59_PARPR</name>
<dbReference type="AlphaFoldDB" id="A0A8S1LS59"/>
<evidence type="ECO:0000313" key="3">
    <source>
        <dbReference type="Proteomes" id="UP000688137"/>
    </source>
</evidence>
<keyword evidence="3" id="KW-1185">Reference proteome</keyword>
<dbReference type="OMA" id="IQCYSKE"/>
<comment type="caution">
    <text evidence="2">The sequence shown here is derived from an EMBL/GenBank/DDBJ whole genome shotgun (WGS) entry which is preliminary data.</text>
</comment>
<keyword evidence="1" id="KW-0175">Coiled coil</keyword>
<feature type="coiled-coil region" evidence="1">
    <location>
        <begin position="9"/>
        <end position="36"/>
    </location>
</feature>
<dbReference type="Proteomes" id="UP000688137">
    <property type="component" value="Unassembled WGS sequence"/>
</dbReference>
<evidence type="ECO:0000313" key="2">
    <source>
        <dbReference type="EMBL" id="CAD8071228.1"/>
    </source>
</evidence>
<dbReference type="EMBL" id="CAJJDM010000047">
    <property type="protein sequence ID" value="CAD8071228.1"/>
    <property type="molecule type" value="Genomic_DNA"/>
</dbReference>
<sequence length="88" mass="10547">MKQFIQCYSKEKIEQVDKLGQQLEEQNQKLSKDKSTVDSIKFDLETIQAKIINQFYDKAQEMEKQFLQIDSTYEQLLLLEQKLKDQLK</sequence>
<protein>
    <submittedName>
        <fullName evidence="2">Uncharacterized protein</fullName>
    </submittedName>
</protein>
<accession>A0A8S1LS59</accession>
<gene>
    <name evidence="2" type="ORF">PPRIM_AZ9-3.1.T0470039</name>
</gene>